<evidence type="ECO:0000256" key="1">
    <source>
        <dbReference type="ARBA" id="ARBA00022737"/>
    </source>
</evidence>
<dbReference type="Pfam" id="PF08238">
    <property type="entry name" value="Sel1"/>
    <property type="match status" value="4"/>
</dbReference>
<feature type="signal peptide" evidence="2">
    <location>
        <begin position="1"/>
        <end position="20"/>
    </location>
</feature>
<evidence type="ECO:0000256" key="2">
    <source>
        <dbReference type="SAM" id="SignalP"/>
    </source>
</evidence>
<feature type="chain" id="PRO_5046872699" evidence="2">
    <location>
        <begin position="21"/>
        <end position="233"/>
    </location>
</feature>
<dbReference type="InterPro" id="IPR011990">
    <property type="entry name" value="TPR-like_helical_dom_sf"/>
</dbReference>
<dbReference type="SMART" id="SM00671">
    <property type="entry name" value="SEL1"/>
    <property type="match status" value="4"/>
</dbReference>
<evidence type="ECO:0000313" key="4">
    <source>
        <dbReference type="Proteomes" id="UP001596996"/>
    </source>
</evidence>
<accession>A0ABW3I6Z8</accession>
<dbReference type="InterPro" id="IPR006597">
    <property type="entry name" value="Sel1-like"/>
</dbReference>
<keyword evidence="1" id="KW-0677">Repeat</keyword>
<comment type="caution">
    <text evidence="3">The sequence shown here is derived from an EMBL/GenBank/DDBJ whole genome shotgun (WGS) entry which is preliminary data.</text>
</comment>
<name>A0ABW3I6Z8_9PAST</name>
<dbReference type="PANTHER" id="PTHR46430:SF3">
    <property type="entry name" value="ACTIVATOR OF C KINASE PROTEIN 1"/>
    <property type="match status" value="1"/>
</dbReference>
<protein>
    <submittedName>
        <fullName evidence="3">Tetratricopeptide repeat protein</fullName>
    </submittedName>
</protein>
<dbReference type="SUPFAM" id="SSF81901">
    <property type="entry name" value="HCP-like"/>
    <property type="match status" value="1"/>
</dbReference>
<keyword evidence="4" id="KW-1185">Reference proteome</keyword>
<dbReference type="EMBL" id="JBHTJN010000001">
    <property type="protein sequence ID" value="MFD0965415.1"/>
    <property type="molecule type" value="Genomic_DNA"/>
</dbReference>
<organism evidence="3 4">
    <name type="scientific">Seminibacterium arietis</name>
    <dbReference type="NCBI Taxonomy" id="1173502"/>
    <lineage>
        <taxon>Bacteria</taxon>
        <taxon>Pseudomonadati</taxon>
        <taxon>Pseudomonadota</taxon>
        <taxon>Gammaproteobacteria</taxon>
        <taxon>Pasteurellales</taxon>
        <taxon>Pasteurellaceae</taxon>
        <taxon>Seminibacterium</taxon>
    </lineage>
</organism>
<proteinExistence type="predicted"/>
<dbReference type="InterPro" id="IPR051726">
    <property type="entry name" value="Chitin_Synth_Reg"/>
</dbReference>
<keyword evidence="2" id="KW-0732">Signal</keyword>
<gene>
    <name evidence="3" type="ORF">ACFQ02_00845</name>
</gene>
<reference evidence="4" key="1">
    <citation type="journal article" date="2019" name="Int. J. Syst. Evol. Microbiol.">
        <title>The Global Catalogue of Microorganisms (GCM) 10K type strain sequencing project: providing services to taxonomists for standard genome sequencing and annotation.</title>
        <authorList>
            <consortium name="The Broad Institute Genomics Platform"/>
            <consortium name="The Broad Institute Genome Sequencing Center for Infectious Disease"/>
            <person name="Wu L."/>
            <person name="Ma J."/>
        </authorList>
    </citation>
    <scope>NUCLEOTIDE SEQUENCE [LARGE SCALE GENOMIC DNA]</scope>
    <source>
        <strain evidence="4">CCUG 61707</strain>
    </source>
</reference>
<dbReference type="Gene3D" id="1.25.40.10">
    <property type="entry name" value="Tetratricopeptide repeat domain"/>
    <property type="match status" value="1"/>
</dbReference>
<dbReference type="Proteomes" id="UP001596996">
    <property type="component" value="Unassembled WGS sequence"/>
</dbReference>
<dbReference type="RefSeq" id="WP_380818079.1">
    <property type="nucleotide sequence ID" value="NZ_JBHTJN010000001.1"/>
</dbReference>
<dbReference type="PANTHER" id="PTHR46430">
    <property type="entry name" value="PROTEIN SKT5-RELATED"/>
    <property type="match status" value="1"/>
</dbReference>
<evidence type="ECO:0000313" key="3">
    <source>
        <dbReference type="EMBL" id="MFD0965415.1"/>
    </source>
</evidence>
<sequence>MKLSKKLFLGLLLCSFNLQALPKETAFDTISKSAVAEKFELTDQQRRNLAQYAADSNNWNLVFDLIYPLAKKGDRNAQVNVGILYMQGRGVAQNNDKAYWWLSEAAEKGSIKAINHLALMYLDGLGVKKNVPHAIKLLEKTAKSDSVFAMFVLGAVYYQEIQVQDFKKAFIWFEKSARNNHNESKFRLATMYEQGKGVKQDTNKAIYWYQETLKQHDEFSEKAKKRLSMLQAD</sequence>